<gene>
    <name evidence="3" type="ORF">Rsub_07458</name>
</gene>
<protein>
    <recommendedName>
        <fullName evidence="2">SET domain-containing protein</fullName>
    </recommendedName>
</protein>
<dbReference type="PROSITE" id="PS50280">
    <property type="entry name" value="SET"/>
    <property type="match status" value="1"/>
</dbReference>
<evidence type="ECO:0000313" key="3">
    <source>
        <dbReference type="EMBL" id="GBF94957.1"/>
    </source>
</evidence>
<feature type="compositionally biased region" description="Acidic residues" evidence="1">
    <location>
        <begin position="506"/>
        <end position="531"/>
    </location>
</feature>
<dbReference type="InParanoid" id="A0A2V0PCR2"/>
<name>A0A2V0PCR2_9CHLO</name>
<dbReference type="PANTHER" id="PTHR13271:SF145">
    <property type="entry name" value="SET DOMAIN-CONTAINING PROTEIN"/>
    <property type="match status" value="1"/>
</dbReference>
<comment type="caution">
    <text evidence="3">The sequence shown here is derived from an EMBL/GenBank/DDBJ whole genome shotgun (WGS) entry which is preliminary data.</text>
</comment>
<feature type="region of interest" description="Disordered" evidence="1">
    <location>
        <begin position="500"/>
        <end position="538"/>
    </location>
</feature>
<feature type="compositionally biased region" description="Basic residues" evidence="1">
    <location>
        <begin position="584"/>
        <end position="594"/>
    </location>
</feature>
<organism evidence="3 4">
    <name type="scientific">Raphidocelis subcapitata</name>
    <dbReference type="NCBI Taxonomy" id="307507"/>
    <lineage>
        <taxon>Eukaryota</taxon>
        <taxon>Viridiplantae</taxon>
        <taxon>Chlorophyta</taxon>
        <taxon>core chlorophytes</taxon>
        <taxon>Chlorophyceae</taxon>
        <taxon>CS clade</taxon>
        <taxon>Sphaeropleales</taxon>
        <taxon>Selenastraceae</taxon>
        <taxon>Raphidocelis</taxon>
    </lineage>
</organism>
<dbReference type="Proteomes" id="UP000247498">
    <property type="component" value="Unassembled WGS sequence"/>
</dbReference>
<accession>A0A2V0PCR2</accession>
<dbReference type="GO" id="GO:0016279">
    <property type="term" value="F:protein-lysine N-methyltransferase activity"/>
    <property type="evidence" value="ECO:0007669"/>
    <property type="project" value="TreeGrafter"/>
</dbReference>
<dbReference type="EMBL" id="BDRX01000058">
    <property type="protein sequence ID" value="GBF94957.1"/>
    <property type="molecule type" value="Genomic_DNA"/>
</dbReference>
<dbReference type="CDD" id="cd10527">
    <property type="entry name" value="SET_LSMT"/>
    <property type="match status" value="1"/>
</dbReference>
<evidence type="ECO:0000256" key="1">
    <source>
        <dbReference type="SAM" id="MobiDB-lite"/>
    </source>
</evidence>
<evidence type="ECO:0000313" key="4">
    <source>
        <dbReference type="Proteomes" id="UP000247498"/>
    </source>
</evidence>
<keyword evidence="4" id="KW-1185">Reference proteome</keyword>
<dbReference type="InterPro" id="IPR050600">
    <property type="entry name" value="SETD3_SETD6_MTase"/>
</dbReference>
<proteinExistence type="predicted"/>
<dbReference type="InterPro" id="IPR046341">
    <property type="entry name" value="SET_dom_sf"/>
</dbReference>
<evidence type="ECO:0000259" key="2">
    <source>
        <dbReference type="PROSITE" id="PS50280"/>
    </source>
</evidence>
<dbReference type="OrthoDB" id="341421at2759"/>
<dbReference type="SUPFAM" id="SSF82199">
    <property type="entry name" value="SET domain"/>
    <property type="match status" value="1"/>
</dbReference>
<feature type="compositionally biased region" description="Basic and acidic residues" evidence="1">
    <location>
        <begin position="612"/>
        <end position="643"/>
    </location>
</feature>
<dbReference type="Gene3D" id="3.90.1410.10">
    <property type="entry name" value="set domain protein methyltransferase, domain 1"/>
    <property type="match status" value="1"/>
</dbReference>
<dbReference type="InterPro" id="IPR001214">
    <property type="entry name" value="SET_dom"/>
</dbReference>
<dbReference type="AlphaFoldDB" id="A0A2V0PCR2"/>
<feature type="region of interest" description="Disordered" evidence="1">
    <location>
        <begin position="569"/>
        <end position="643"/>
    </location>
</feature>
<sequence>MGEPSQAALLAWLKQRGAYVSPKLDLFGAGVGGDRTVRAAAAVDEGERLLLVPECATLTLPPGGGRDEAAAGSDGAPVAAAAAHLSSAHPGASPFMRTVLLLMAELARGEASPWAPYIASLPASTDCLLTWPASDRALLAGTSLEDKGRDAQSVFASDIAPMLAARPDLWPPAKAGYAEFQRAAEMVQTRAFHMKEENWVTGAVTEAVEQLYLIPAMDMLNHSTLPELRNTTLERISAPLTVEVEGVGTLSFDSFFTMKAERAIAAGEEVLHTYGDLSDAQLLQTYGFLESLPGPNPNDFALLPFSLLSDGARRTLGADAAAALAPALLARKRALLAAGGALQAAAPEATEFVATAGEPLGDELLTAAQARGGFWVLLMTEEEFEQLREEREAGAAEAAAAAAGASGSGASGSGASGSGGAAAARQRLSLGRELLGGDFGELVGSTILQACGLALKRYPSPPPSGPPGSHAASAARVVDGERAVLNAVKRAALMVMAEAARSGEGSDLEEGSEEEGSESGSDSESESEDGSGSEGAAAEAAAIAAALEAAAAAAAAAGGSGGRKRRAGLGFADGGGGKGEGQKKGKARGGKRAHYGALTGPSEEAVLESDDSDKVGYESDDGPHGERHPPPPGDAHRYETAADGRTREVHGCMVGPGEEEILASDDSDKVGYA</sequence>
<dbReference type="PANTHER" id="PTHR13271">
    <property type="entry name" value="UNCHARACTERIZED PUTATIVE METHYLTRANSFERASE"/>
    <property type="match status" value="1"/>
</dbReference>
<reference evidence="3 4" key="1">
    <citation type="journal article" date="2018" name="Sci. Rep.">
        <title>Raphidocelis subcapitata (=Pseudokirchneriella subcapitata) provides an insight into genome evolution and environmental adaptations in the Sphaeropleales.</title>
        <authorList>
            <person name="Suzuki S."/>
            <person name="Yamaguchi H."/>
            <person name="Nakajima N."/>
            <person name="Kawachi M."/>
        </authorList>
    </citation>
    <scope>NUCLEOTIDE SEQUENCE [LARGE SCALE GENOMIC DNA]</scope>
    <source>
        <strain evidence="3 4">NIES-35</strain>
    </source>
</reference>
<feature type="domain" description="SET" evidence="2">
    <location>
        <begin position="22"/>
        <end position="275"/>
    </location>
</feature>